<dbReference type="Proteomes" id="UP000799118">
    <property type="component" value="Unassembled WGS sequence"/>
</dbReference>
<evidence type="ECO:0000256" key="1">
    <source>
        <dbReference type="SAM" id="MobiDB-lite"/>
    </source>
</evidence>
<accession>A0A6A4GDF4</accession>
<feature type="compositionally biased region" description="Gly residues" evidence="1">
    <location>
        <begin position="81"/>
        <end position="93"/>
    </location>
</feature>
<dbReference type="EMBL" id="ML770399">
    <property type="protein sequence ID" value="KAE9383579.1"/>
    <property type="molecule type" value="Genomic_DNA"/>
</dbReference>
<evidence type="ECO:0000313" key="3">
    <source>
        <dbReference type="Proteomes" id="UP000799118"/>
    </source>
</evidence>
<reference evidence="2" key="1">
    <citation type="journal article" date="2019" name="Environ. Microbiol.">
        <title>Fungal ecological strategies reflected in gene transcription - a case study of two litter decomposers.</title>
        <authorList>
            <person name="Barbi F."/>
            <person name="Kohler A."/>
            <person name="Barry K."/>
            <person name="Baskaran P."/>
            <person name="Daum C."/>
            <person name="Fauchery L."/>
            <person name="Ihrmark K."/>
            <person name="Kuo A."/>
            <person name="LaButti K."/>
            <person name="Lipzen A."/>
            <person name="Morin E."/>
            <person name="Grigoriev I.V."/>
            <person name="Henrissat B."/>
            <person name="Lindahl B."/>
            <person name="Martin F."/>
        </authorList>
    </citation>
    <scope>NUCLEOTIDE SEQUENCE</scope>
    <source>
        <strain evidence="2">JB14</strain>
    </source>
</reference>
<sequence>MDKQYLMALQHRLKEDRPLPKKNTHKRSAQEGGKPRRHRRDAENDEDQGEEDQPQPKKRCRIFKKSGDEGASQPQKKGSGSTLGGMVGKGGSNGESALKKQIMFRPAGLPPKKKKPTLRPAGLGDAPASEV</sequence>
<protein>
    <submittedName>
        <fullName evidence="2">Uncharacterized protein</fullName>
    </submittedName>
</protein>
<evidence type="ECO:0000313" key="2">
    <source>
        <dbReference type="EMBL" id="KAE9383579.1"/>
    </source>
</evidence>
<gene>
    <name evidence="2" type="ORF">BT96DRAFT_1009001</name>
</gene>
<organism evidence="2 3">
    <name type="scientific">Gymnopus androsaceus JB14</name>
    <dbReference type="NCBI Taxonomy" id="1447944"/>
    <lineage>
        <taxon>Eukaryota</taxon>
        <taxon>Fungi</taxon>
        <taxon>Dikarya</taxon>
        <taxon>Basidiomycota</taxon>
        <taxon>Agaricomycotina</taxon>
        <taxon>Agaricomycetes</taxon>
        <taxon>Agaricomycetidae</taxon>
        <taxon>Agaricales</taxon>
        <taxon>Marasmiineae</taxon>
        <taxon>Omphalotaceae</taxon>
        <taxon>Gymnopus</taxon>
    </lineage>
</organism>
<name>A0A6A4GDF4_9AGAR</name>
<keyword evidence="3" id="KW-1185">Reference proteome</keyword>
<feature type="compositionally biased region" description="Acidic residues" evidence="1">
    <location>
        <begin position="43"/>
        <end position="53"/>
    </location>
</feature>
<feature type="region of interest" description="Disordered" evidence="1">
    <location>
        <begin position="1"/>
        <end position="131"/>
    </location>
</feature>
<proteinExistence type="predicted"/>
<dbReference type="AlphaFoldDB" id="A0A6A4GDF4"/>